<sequence>DVSPIKWWLTDTQRARFPRLSILAVEILPIPAMSDEPERVFSAARRTVSWERSRLSSRELEHTECLKHWARPDVLLKDSYDLLSFA</sequence>
<dbReference type="GO" id="GO:0046983">
    <property type="term" value="F:protein dimerization activity"/>
    <property type="evidence" value="ECO:0007669"/>
    <property type="project" value="InterPro"/>
</dbReference>
<reference evidence="2" key="1">
    <citation type="journal article" date="2020" name="Stud. Mycol.">
        <title>101 Dothideomycetes genomes: a test case for predicting lifestyles and emergence of pathogens.</title>
        <authorList>
            <person name="Haridas S."/>
            <person name="Albert R."/>
            <person name="Binder M."/>
            <person name="Bloem J."/>
            <person name="Labutti K."/>
            <person name="Salamov A."/>
            <person name="Andreopoulos B."/>
            <person name="Baker S."/>
            <person name="Barry K."/>
            <person name="Bills G."/>
            <person name="Bluhm B."/>
            <person name="Cannon C."/>
            <person name="Castanera R."/>
            <person name="Culley D."/>
            <person name="Daum C."/>
            <person name="Ezra D."/>
            <person name="Gonzalez J."/>
            <person name="Henrissat B."/>
            <person name="Kuo A."/>
            <person name="Liang C."/>
            <person name="Lipzen A."/>
            <person name="Lutzoni F."/>
            <person name="Magnuson J."/>
            <person name="Mondo S."/>
            <person name="Nolan M."/>
            <person name="Ohm R."/>
            <person name="Pangilinan J."/>
            <person name="Park H.-J."/>
            <person name="Ramirez L."/>
            <person name="Alfaro M."/>
            <person name="Sun H."/>
            <person name="Tritt A."/>
            <person name="Yoshinaga Y."/>
            <person name="Zwiers L.-H."/>
            <person name="Turgeon B."/>
            <person name="Goodwin S."/>
            <person name="Spatafora J."/>
            <person name="Crous P."/>
            <person name="Grigoriev I."/>
        </authorList>
    </citation>
    <scope>NUCLEOTIDE SEQUENCE</scope>
    <source>
        <strain evidence="2">CBS 101060</strain>
    </source>
</reference>
<keyword evidence="3" id="KW-1185">Reference proteome</keyword>
<proteinExistence type="predicted"/>
<dbReference type="InterPro" id="IPR012337">
    <property type="entry name" value="RNaseH-like_sf"/>
</dbReference>
<name>A0A9P4S5M9_9PEZI</name>
<dbReference type="InterPro" id="IPR008906">
    <property type="entry name" value="HATC_C_dom"/>
</dbReference>
<accession>A0A9P4S5M9</accession>
<dbReference type="Pfam" id="PF05699">
    <property type="entry name" value="Dimer_Tnp_hAT"/>
    <property type="match status" value="1"/>
</dbReference>
<dbReference type="EMBL" id="MU006105">
    <property type="protein sequence ID" value="KAF2836091.1"/>
    <property type="molecule type" value="Genomic_DNA"/>
</dbReference>
<feature type="non-terminal residue" evidence="2">
    <location>
        <position position="1"/>
    </location>
</feature>
<comment type="caution">
    <text evidence="2">The sequence shown here is derived from an EMBL/GenBank/DDBJ whole genome shotgun (WGS) entry which is preliminary data.</text>
</comment>
<dbReference type="AlphaFoldDB" id="A0A9P4S5M9"/>
<dbReference type="SUPFAM" id="SSF53098">
    <property type="entry name" value="Ribonuclease H-like"/>
    <property type="match status" value="1"/>
</dbReference>
<evidence type="ECO:0000313" key="2">
    <source>
        <dbReference type="EMBL" id="KAF2836091.1"/>
    </source>
</evidence>
<organism evidence="2 3">
    <name type="scientific">Patellaria atrata CBS 101060</name>
    <dbReference type="NCBI Taxonomy" id="1346257"/>
    <lineage>
        <taxon>Eukaryota</taxon>
        <taxon>Fungi</taxon>
        <taxon>Dikarya</taxon>
        <taxon>Ascomycota</taxon>
        <taxon>Pezizomycotina</taxon>
        <taxon>Dothideomycetes</taxon>
        <taxon>Dothideomycetes incertae sedis</taxon>
        <taxon>Patellariales</taxon>
        <taxon>Patellariaceae</taxon>
        <taxon>Patellaria</taxon>
    </lineage>
</organism>
<gene>
    <name evidence="2" type="ORF">M501DRAFT_940719</name>
</gene>
<evidence type="ECO:0000259" key="1">
    <source>
        <dbReference type="Pfam" id="PF05699"/>
    </source>
</evidence>
<protein>
    <recommendedName>
        <fullName evidence="1">HAT C-terminal dimerisation domain-containing protein</fullName>
    </recommendedName>
</protein>
<feature type="domain" description="HAT C-terminal dimerisation" evidence="1">
    <location>
        <begin position="2"/>
        <end position="69"/>
    </location>
</feature>
<evidence type="ECO:0000313" key="3">
    <source>
        <dbReference type="Proteomes" id="UP000799429"/>
    </source>
</evidence>
<dbReference type="Proteomes" id="UP000799429">
    <property type="component" value="Unassembled WGS sequence"/>
</dbReference>
<dbReference type="OrthoDB" id="3925195at2759"/>